<evidence type="ECO:0000313" key="4">
    <source>
        <dbReference type="EMBL" id="EAR92889.2"/>
    </source>
</evidence>
<dbReference type="InterPro" id="IPR001841">
    <property type="entry name" value="Znf_RING"/>
</dbReference>
<feature type="transmembrane region" description="Helical" evidence="2">
    <location>
        <begin position="340"/>
        <end position="369"/>
    </location>
</feature>
<reference evidence="5" key="1">
    <citation type="journal article" date="2006" name="PLoS Biol.">
        <title>Macronuclear genome sequence of the ciliate Tetrahymena thermophila, a model eukaryote.</title>
        <authorList>
            <person name="Eisen J.A."/>
            <person name="Coyne R.S."/>
            <person name="Wu M."/>
            <person name="Wu D."/>
            <person name="Thiagarajan M."/>
            <person name="Wortman J.R."/>
            <person name="Badger J.H."/>
            <person name="Ren Q."/>
            <person name="Amedeo P."/>
            <person name="Jones K.M."/>
            <person name="Tallon L.J."/>
            <person name="Delcher A.L."/>
            <person name="Salzberg S.L."/>
            <person name="Silva J.C."/>
            <person name="Haas B.J."/>
            <person name="Majoros W.H."/>
            <person name="Farzad M."/>
            <person name="Carlton J.M."/>
            <person name="Smith R.K. Jr."/>
            <person name="Garg J."/>
            <person name="Pearlman R.E."/>
            <person name="Karrer K.M."/>
            <person name="Sun L."/>
            <person name="Manning G."/>
            <person name="Elde N.C."/>
            <person name="Turkewitz A.P."/>
            <person name="Asai D.J."/>
            <person name="Wilkes D.E."/>
            <person name="Wang Y."/>
            <person name="Cai H."/>
            <person name="Collins K."/>
            <person name="Stewart B.A."/>
            <person name="Lee S.R."/>
            <person name="Wilamowska K."/>
            <person name="Weinberg Z."/>
            <person name="Ruzzo W.L."/>
            <person name="Wloga D."/>
            <person name="Gaertig J."/>
            <person name="Frankel J."/>
            <person name="Tsao C.-C."/>
            <person name="Gorovsky M.A."/>
            <person name="Keeling P.J."/>
            <person name="Waller R.F."/>
            <person name="Patron N.J."/>
            <person name="Cherry J.M."/>
            <person name="Stover N.A."/>
            <person name="Krieger C.J."/>
            <person name="del Toro C."/>
            <person name="Ryder H.F."/>
            <person name="Williamson S.C."/>
            <person name="Barbeau R.A."/>
            <person name="Hamilton E.P."/>
            <person name="Orias E."/>
        </authorList>
    </citation>
    <scope>NUCLEOTIDE SEQUENCE [LARGE SCALE GENOMIC DNA]</scope>
    <source>
        <strain evidence="5">SB210</strain>
    </source>
</reference>
<dbReference type="KEGG" id="tet:TTHERM_00295020"/>
<dbReference type="SUPFAM" id="SSF57850">
    <property type="entry name" value="RING/U-box"/>
    <property type="match status" value="1"/>
</dbReference>
<dbReference type="RefSeq" id="XP_001013134.2">
    <property type="nucleotide sequence ID" value="XM_001013134.3"/>
</dbReference>
<dbReference type="eggNOG" id="KOG0800">
    <property type="taxonomic scope" value="Eukaryota"/>
</dbReference>
<keyword evidence="2" id="KW-1133">Transmembrane helix</keyword>
<sequence>MQIQIHDLSLQLFSKITIRINFIKYFQAEQISINNKVIKFFFKSIKKQIGESLQNSKLQKLLIILLFYIRILLNKIIQMLSRFQSQQQNPQNNQQDNNISFISYENERVAVRRNFLENLKVSLHESFVTNIGLVCLSSLKITAIILVFILEKIPKLENGNQDFQINEKQLQGVYEIKLWLIFMIAYDGLNIFYLFYTIYIIGKYNKAAYRRGQGENSLQDGQIIYNDQQSSAYLQTNQMIQSQISLDMEQNLYQNGQNDMINEPLNEYYYQQYSSPLSINHQINFLELASNRNKVLKYSSLATKISYLVLFLLGNYFAYINKSCSSQFPYHYYLLLWLVALGYFSFGIQILLLLSICLCFPLTLFLYVLMRNRTNSSIPANNEIIKRLQPQKYKDKINNSEFDTQKECCICLVDYQSDDLIISLPCSKLHHYHYDCVVKWLNISGVCPICKKPLEQYVQELEEVKQNYQFY</sequence>
<keyword evidence="2" id="KW-0812">Transmembrane</keyword>
<feature type="transmembrane region" description="Helical" evidence="2">
    <location>
        <begin position="301"/>
        <end position="320"/>
    </location>
</feature>
<dbReference type="EMBL" id="GG662740">
    <property type="protein sequence ID" value="EAR92889.2"/>
    <property type="molecule type" value="Genomic_DNA"/>
</dbReference>
<keyword evidence="2" id="KW-0472">Membrane</keyword>
<accession>I7LUE3</accession>
<dbReference type="InterPro" id="IPR013083">
    <property type="entry name" value="Znf_RING/FYVE/PHD"/>
</dbReference>
<name>I7LUE3_TETTS</name>
<organism evidence="4 5">
    <name type="scientific">Tetrahymena thermophila (strain SB210)</name>
    <dbReference type="NCBI Taxonomy" id="312017"/>
    <lineage>
        <taxon>Eukaryota</taxon>
        <taxon>Sar</taxon>
        <taxon>Alveolata</taxon>
        <taxon>Ciliophora</taxon>
        <taxon>Intramacronucleata</taxon>
        <taxon>Oligohymenophorea</taxon>
        <taxon>Hymenostomatida</taxon>
        <taxon>Tetrahymenina</taxon>
        <taxon>Tetrahymenidae</taxon>
        <taxon>Tetrahymena</taxon>
    </lineage>
</organism>
<feature type="transmembrane region" description="Helical" evidence="2">
    <location>
        <begin position="178"/>
        <end position="201"/>
    </location>
</feature>
<keyword evidence="1" id="KW-0479">Metal-binding</keyword>
<dbReference type="OrthoDB" id="291634at2759"/>
<dbReference type="PROSITE" id="PS50089">
    <property type="entry name" value="ZF_RING_2"/>
    <property type="match status" value="1"/>
</dbReference>
<proteinExistence type="predicted"/>
<dbReference type="AlphaFoldDB" id="I7LUE3"/>
<dbReference type="Pfam" id="PF13639">
    <property type="entry name" value="zf-RING_2"/>
    <property type="match status" value="1"/>
</dbReference>
<dbReference type="PANTHER" id="PTHR46225">
    <property type="entry name" value="C3H4 TYPE ZINC FINGER PROTEIN"/>
    <property type="match status" value="1"/>
</dbReference>
<dbReference type="Gene3D" id="3.30.40.10">
    <property type="entry name" value="Zinc/RING finger domain, C3HC4 (zinc finger)"/>
    <property type="match status" value="1"/>
</dbReference>
<dbReference type="GeneID" id="7829484"/>
<evidence type="ECO:0000313" key="5">
    <source>
        <dbReference type="Proteomes" id="UP000009168"/>
    </source>
</evidence>
<keyword evidence="5" id="KW-1185">Reference proteome</keyword>
<evidence type="ECO:0000256" key="1">
    <source>
        <dbReference type="PROSITE-ProRule" id="PRU00175"/>
    </source>
</evidence>
<dbReference type="GO" id="GO:0008270">
    <property type="term" value="F:zinc ion binding"/>
    <property type="evidence" value="ECO:0007669"/>
    <property type="project" value="UniProtKB-KW"/>
</dbReference>
<keyword evidence="1" id="KW-0862">Zinc</keyword>
<protein>
    <submittedName>
        <fullName evidence="4">Zinc finger, C3HC4 type (RING finger) protein</fullName>
    </submittedName>
</protein>
<dbReference type="Proteomes" id="UP000009168">
    <property type="component" value="Unassembled WGS sequence"/>
</dbReference>
<feature type="transmembrane region" description="Helical" evidence="2">
    <location>
        <begin position="127"/>
        <end position="150"/>
    </location>
</feature>
<keyword evidence="1" id="KW-0863">Zinc-finger</keyword>
<dbReference type="PANTHER" id="PTHR46225:SF19">
    <property type="entry name" value="RING-TYPE DOMAIN-CONTAINING PROTEIN"/>
    <property type="match status" value="1"/>
</dbReference>
<dbReference type="InParanoid" id="I7LUE3"/>
<evidence type="ECO:0000256" key="2">
    <source>
        <dbReference type="SAM" id="Phobius"/>
    </source>
</evidence>
<feature type="domain" description="RING-type" evidence="3">
    <location>
        <begin position="408"/>
        <end position="451"/>
    </location>
</feature>
<gene>
    <name evidence="4" type="ORF">TTHERM_00295020</name>
</gene>
<dbReference type="STRING" id="312017.I7LUE3"/>
<evidence type="ECO:0000259" key="3">
    <source>
        <dbReference type="PROSITE" id="PS50089"/>
    </source>
</evidence>